<reference evidence="1" key="1">
    <citation type="submission" date="2021-06" db="EMBL/GenBank/DDBJ databases">
        <authorList>
            <person name="Kallberg Y."/>
            <person name="Tangrot J."/>
            <person name="Rosling A."/>
        </authorList>
    </citation>
    <scope>NUCLEOTIDE SEQUENCE</scope>
    <source>
        <strain evidence="1">CL356</strain>
    </source>
</reference>
<evidence type="ECO:0000313" key="1">
    <source>
        <dbReference type="EMBL" id="CAG8576173.1"/>
    </source>
</evidence>
<evidence type="ECO:0000313" key="2">
    <source>
        <dbReference type="Proteomes" id="UP000789525"/>
    </source>
</evidence>
<accession>A0ACA9M9G2</accession>
<gene>
    <name evidence="1" type="ORF">ACOLOM_LOCUS5790</name>
</gene>
<proteinExistence type="predicted"/>
<comment type="caution">
    <text evidence="1">The sequence shown here is derived from an EMBL/GenBank/DDBJ whole genome shotgun (WGS) entry which is preliminary data.</text>
</comment>
<keyword evidence="2" id="KW-1185">Reference proteome</keyword>
<dbReference type="EMBL" id="CAJVPT010011074">
    <property type="protein sequence ID" value="CAG8576173.1"/>
    <property type="molecule type" value="Genomic_DNA"/>
</dbReference>
<organism evidence="1 2">
    <name type="scientific">Acaulospora colombiana</name>
    <dbReference type="NCBI Taxonomy" id="27376"/>
    <lineage>
        <taxon>Eukaryota</taxon>
        <taxon>Fungi</taxon>
        <taxon>Fungi incertae sedis</taxon>
        <taxon>Mucoromycota</taxon>
        <taxon>Glomeromycotina</taxon>
        <taxon>Glomeromycetes</taxon>
        <taxon>Diversisporales</taxon>
        <taxon>Acaulosporaceae</taxon>
        <taxon>Acaulospora</taxon>
    </lineage>
</organism>
<dbReference type="Proteomes" id="UP000789525">
    <property type="component" value="Unassembled WGS sequence"/>
</dbReference>
<sequence>MVFCAECKSKGVYIEKSGQPAEFCSNQCRKAAVEHAGTLNSPPVLSVGTLGIGPPSMPLTNNPPSIRPFRGVGGTWVPVSVPLCRFCQTKPCWKDPSTQIYLSFCGKTCKEAFEGMPLTPALSTPPTPASNIPQSPTISQVVRPNQYQPINQYQPTNGQNQPITMNGQLQQQQPTNGQFTQQSTNGSLPPRPTNGQSFQQPSTVVFQPTTVSPNDRYPPNASDRKITRDDNFDDDNPYGFRDYLNKPGNNDNA</sequence>
<name>A0ACA9M9G2_9GLOM</name>
<protein>
    <submittedName>
        <fullName evidence="1">7934_t:CDS:1</fullName>
    </submittedName>
</protein>